<dbReference type="RefSeq" id="WP_011274427.1">
    <property type="nucleotide sequence ID" value="NZ_CUER01000066.1"/>
</dbReference>
<organism evidence="2">
    <name type="scientific">Staphylococcus haemolyticus</name>
    <dbReference type="NCBI Taxonomy" id="1283"/>
    <lineage>
        <taxon>Bacteria</taxon>
        <taxon>Bacillati</taxon>
        <taxon>Bacillota</taxon>
        <taxon>Bacilli</taxon>
        <taxon>Bacillales</taxon>
        <taxon>Staphylococcaceae</taxon>
        <taxon>Staphylococcus</taxon>
    </lineage>
</organism>
<accession>A0A060PLG5</accession>
<proteinExistence type="predicted"/>
<protein>
    <recommendedName>
        <fullName evidence="1">DUF2357 domain-containing protein</fullName>
    </recommendedName>
</protein>
<feature type="domain" description="DUF2357" evidence="1">
    <location>
        <begin position="112"/>
        <end position="285"/>
    </location>
</feature>
<evidence type="ECO:0000259" key="1">
    <source>
        <dbReference type="Pfam" id="PF09823"/>
    </source>
</evidence>
<dbReference type="AlphaFoldDB" id="A0A060PLG5"/>
<reference evidence="2" key="1">
    <citation type="submission" date="2009-01" db="EMBL/GenBank/DDBJ databases">
        <title>Hot accumulation and evolution of cassette chromosome in Staphylococcus haemolyticus.</title>
        <authorList>
            <person name="Han X."/>
            <person name="Ito T."/>
            <person name="Watanabe S."/>
            <person name="Hoshi S."/>
            <person name="Hiramatsu K."/>
        </authorList>
    </citation>
    <scope>NUCLEOTIDE SEQUENCE</scope>
    <source>
        <strain evidence="2">SH480</strain>
    </source>
</reference>
<dbReference type="InterPro" id="IPR007505">
    <property type="entry name" value="PDDEXK_7"/>
</dbReference>
<evidence type="ECO:0000313" key="2">
    <source>
        <dbReference type="EMBL" id="BAO96292.1"/>
    </source>
</evidence>
<dbReference type="Pfam" id="PF09823">
    <property type="entry name" value="DUF2357"/>
    <property type="match status" value="1"/>
</dbReference>
<dbReference type="Pfam" id="PF04411">
    <property type="entry name" value="PDDEXK_7"/>
    <property type="match status" value="1"/>
</dbReference>
<sequence length="576" mass="67960">MDLHSNLDIIVSNGNRENVFNIVFKESIKDINFEKDVLSFKEYHSMKFRHTSTNYNEKLYFNGFDIIVDDVLKIDEKGESYLSNATLDIINYTSTNDQNVLVPGYYLLTLVNEKTEYAIIKIVPKDFTEEEWKYLYEDVNNYLNGLANSFINKNNVKVIQSKKDNNLHNKINFINKYYIKIINSINQLIANPRLTIQKKHHWASKNTQPPVDKNTFKYSSKYPNKKQYLYTYKRLVNFNIPENMWLKFVVEFLLKEINSIDKEIILKIKNETSKCNLQYSNEIKKNKITKYNLKQSKKNINIIKNLIIKLRSTEWYNQVSYKNNIIPTQSSLMNKNYNLLYTWYVEFNKSNFDFIFSDQVLNSWKKTDELYEIWCYINIIEILKSSGFIPVKGWIFNGDIQNDLDEGTYVTMKKAEITLNIHYNALLKYKSSETDLINPLYTANKKNKPDIRIDIFVEDIYLKSIPIDAKYRKLKNITNDKKGSLKQLLAYRDSPRSLLHLAGAKHIRKNNHTVITKVIILYPKDTSSTSKTDILSVEHGLLFYEFGPNYIDTSLKTTLNEEINEAFEIYNDIYKN</sequence>
<dbReference type="OMA" id="HISNDGH"/>
<dbReference type="InterPro" id="IPR018633">
    <property type="entry name" value="DUF2357"/>
</dbReference>
<name>A0A060PLG5_STAHA</name>
<dbReference type="GeneID" id="50017447"/>
<dbReference type="EMBL" id="AB477967">
    <property type="protein sequence ID" value="BAO96292.1"/>
    <property type="molecule type" value="Genomic_DNA"/>
</dbReference>